<dbReference type="PROSITE" id="PS51257">
    <property type="entry name" value="PROKAR_LIPOPROTEIN"/>
    <property type="match status" value="1"/>
</dbReference>
<dbReference type="InterPro" id="IPR050955">
    <property type="entry name" value="Plant_Biomass_Hydrol_Est"/>
</dbReference>
<evidence type="ECO:0000259" key="3">
    <source>
        <dbReference type="Pfam" id="PF02230"/>
    </source>
</evidence>
<dbReference type="GO" id="GO:0016787">
    <property type="term" value="F:hydrolase activity"/>
    <property type="evidence" value="ECO:0007669"/>
    <property type="project" value="UniProtKB-KW"/>
</dbReference>
<dbReference type="PANTHER" id="PTHR43037">
    <property type="entry name" value="UNNAMED PRODUCT-RELATED"/>
    <property type="match status" value="1"/>
</dbReference>
<dbReference type="SUPFAM" id="SSF53474">
    <property type="entry name" value="alpha/beta-Hydrolases"/>
    <property type="match status" value="1"/>
</dbReference>
<sequence length="452" mass="50955">MKIMFRWSLLKNILVAFTLLTVLACTTAVKPTTVRVPYNSAADIDLFLSTSDGNIENQVLDRLKSHGVDSVQVKQFLRSTLPLPNQNLVGLQSNLKLKINAKTYSYALYVPESAKPNIPMIVIMHGMGGSGANTIQKWIERLENKFVILCPTYPMGAWWSKNSENFVLQLIREIRAKYPIDPNRIFLSGLSNGAIGAYLMGMFYPDRFAGVVPIAGGITKRLMSFLVNLNNTPMYIIQGEFDPIFPISLSRRTYKILSDFKSPVIYREHKERGAAHGGHFLPESEVPALVEWLNKQKRNTSPKVVRITREENHMERFFWARVSKGLKLAALQIPGPEMEPLNIHDGKIATLFAIDRGNNRFTVRGKNVIEFEVYLSSDRVDFEKPVVVTFQTIQDKGNKLAPGEKFVAFNQKVKKDAGVLLRGFKGSRDPNVFFDARITVSTQKAVEFAAIQ</sequence>
<proteinExistence type="predicted"/>
<organism evidence="4">
    <name type="scientific">marine metagenome</name>
    <dbReference type="NCBI Taxonomy" id="408172"/>
    <lineage>
        <taxon>unclassified sequences</taxon>
        <taxon>metagenomes</taxon>
        <taxon>ecological metagenomes</taxon>
    </lineage>
</organism>
<evidence type="ECO:0000313" key="4">
    <source>
        <dbReference type="EMBL" id="SVA32288.1"/>
    </source>
</evidence>
<dbReference type="InterPro" id="IPR029058">
    <property type="entry name" value="AB_hydrolase_fold"/>
</dbReference>
<name>A0A381UXE8_9ZZZZ</name>
<feature type="domain" description="Phospholipase/carboxylesterase/thioesterase" evidence="3">
    <location>
        <begin position="163"/>
        <end position="276"/>
    </location>
</feature>
<evidence type="ECO:0000256" key="1">
    <source>
        <dbReference type="ARBA" id="ARBA00022729"/>
    </source>
</evidence>
<protein>
    <recommendedName>
        <fullName evidence="3">Phospholipase/carboxylesterase/thioesterase domain-containing protein</fullName>
    </recommendedName>
</protein>
<keyword evidence="1" id="KW-0732">Signal</keyword>
<keyword evidence="2" id="KW-0378">Hydrolase</keyword>
<dbReference type="AlphaFoldDB" id="A0A381UXE8"/>
<dbReference type="EMBL" id="UINC01007253">
    <property type="protein sequence ID" value="SVA32288.1"/>
    <property type="molecule type" value="Genomic_DNA"/>
</dbReference>
<evidence type="ECO:0000256" key="2">
    <source>
        <dbReference type="ARBA" id="ARBA00022801"/>
    </source>
</evidence>
<accession>A0A381UXE8</accession>
<dbReference type="InterPro" id="IPR003140">
    <property type="entry name" value="PLipase/COase/thioEstase"/>
</dbReference>
<reference evidence="4" key="1">
    <citation type="submission" date="2018-05" db="EMBL/GenBank/DDBJ databases">
        <authorList>
            <person name="Lanie J.A."/>
            <person name="Ng W.-L."/>
            <person name="Kazmierczak K.M."/>
            <person name="Andrzejewski T.M."/>
            <person name="Davidsen T.M."/>
            <person name="Wayne K.J."/>
            <person name="Tettelin H."/>
            <person name="Glass J.I."/>
            <person name="Rusch D."/>
            <person name="Podicherti R."/>
            <person name="Tsui H.-C.T."/>
            <person name="Winkler M.E."/>
        </authorList>
    </citation>
    <scope>NUCLEOTIDE SEQUENCE</scope>
</reference>
<dbReference type="Pfam" id="PF02230">
    <property type="entry name" value="Abhydrolase_2"/>
    <property type="match status" value="1"/>
</dbReference>
<dbReference type="Gene3D" id="3.40.50.1820">
    <property type="entry name" value="alpha/beta hydrolase"/>
    <property type="match status" value="1"/>
</dbReference>
<gene>
    <name evidence="4" type="ORF">METZ01_LOCUS85142</name>
</gene>
<dbReference type="PANTHER" id="PTHR43037:SF5">
    <property type="entry name" value="FERULOYL ESTERASE"/>
    <property type="match status" value="1"/>
</dbReference>